<evidence type="ECO:0000256" key="2">
    <source>
        <dbReference type="ARBA" id="ARBA00022448"/>
    </source>
</evidence>
<sequence>MLIYTLRRLNLFIITLLLLTVVSYSILRLDPSSALSSQEFWHGWLVYLSMLAEGDLGINANGVSIADQILIVFPATLELCIFAFLCALVIGIPLGTLAGIRQGGLLDRGITTIALLGFSMPVFWLAMLLLMLFSLHLGWLPVSGRYSLLYEIDHITGFALIDIWLSPQPYRLAAFESALSHLILPSLVLAVAPTTEIITQMRASVATVMQQNYVRTAAVKGLSLYEIVTRHVIRNALPPIIPKFGMQLSTMLAFSMVVESIFNWPGIGRWLLDAIAHQDYIAIQGGVIVVASFVLLANILADLFAAIVNPLVRKEWYAIR</sequence>
<evidence type="ECO:0000256" key="4">
    <source>
        <dbReference type="ARBA" id="ARBA00022519"/>
    </source>
</evidence>
<feature type="transmembrane region" description="Helical" evidence="9">
    <location>
        <begin position="282"/>
        <end position="312"/>
    </location>
</feature>
<dbReference type="EMBL" id="CAKLDI010000001">
    <property type="protein sequence ID" value="CAH0533777.1"/>
    <property type="molecule type" value="Genomic_DNA"/>
</dbReference>
<evidence type="ECO:0000256" key="7">
    <source>
        <dbReference type="ARBA" id="ARBA00023136"/>
    </source>
</evidence>
<name>A0ABM8ZTX7_9VIBR</name>
<keyword evidence="3" id="KW-1003">Cell membrane</keyword>
<evidence type="ECO:0000256" key="5">
    <source>
        <dbReference type="ARBA" id="ARBA00022692"/>
    </source>
</evidence>
<keyword evidence="4" id="KW-0997">Cell inner membrane</keyword>
<dbReference type="PANTHER" id="PTHR43163:SF4">
    <property type="entry name" value="PUTRESCINE EXPORT SYSTEM PERMEASE PROTEIN SAPB"/>
    <property type="match status" value="1"/>
</dbReference>
<proteinExistence type="inferred from homology"/>
<keyword evidence="2 9" id="KW-0813">Transport</keyword>
<dbReference type="PANTHER" id="PTHR43163">
    <property type="entry name" value="DIPEPTIDE TRANSPORT SYSTEM PERMEASE PROTEIN DPPB-RELATED"/>
    <property type="match status" value="1"/>
</dbReference>
<keyword evidence="7 9" id="KW-0472">Membrane</keyword>
<dbReference type="RefSeq" id="WP_237466196.1">
    <property type="nucleotide sequence ID" value="NZ_CAKLDI010000001.1"/>
</dbReference>
<feature type="transmembrane region" description="Helical" evidence="9">
    <location>
        <begin position="244"/>
        <end position="262"/>
    </location>
</feature>
<feature type="domain" description="ABC transmembrane type-1" evidence="10">
    <location>
        <begin position="73"/>
        <end position="305"/>
    </location>
</feature>
<dbReference type="SUPFAM" id="SSF161098">
    <property type="entry name" value="MetI-like"/>
    <property type="match status" value="1"/>
</dbReference>
<keyword evidence="6 9" id="KW-1133">Transmembrane helix</keyword>
<keyword evidence="5 9" id="KW-0812">Transmembrane</keyword>
<organism evidence="11 12">
    <name type="scientific">Vibrio stylophorae</name>
    <dbReference type="NCBI Taxonomy" id="659351"/>
    <lineage>
        <taxon>Bacteria</taxon>
        <taxon>Pseudomonadati</taxon>
        <taxon>Pseudomonadota</taxon>
        <taxon>Gammaproteobacteria</taxon>
        <taxon>Vibrionales</taxon>
        <taxon>Vibrionaceae</taxon>
        <taxon>Vibrio</taxon>
    </lineage>
</organism>
<keyword evidence="12" id="KW-1185">Reference proteome</keyword>
<feature type="transmembrane region" description="Helical" evidence="9">
    <location>
        <begin position="9"/>
        <end position="27"/>
    </location>
</feature>
<evidence type="ECO:0000313" key="11">
    <source>
        <dbReference type="EMBL" id="CAH0533777.1"/>
    </source>
</evidence>
<dbReference type="InterPro" id="IPR000515">
    <property type="entry name" value="MetI-like"/>
</dbReference>
<evidence type="ECO:0000256" key="3">
    <source>
        <dbReference type="ARBA" id="ARBA00022475"/>
    </source>
</evidence>
<dbReference type="CDD" id="cd06261">
    <property type="entry name" value="TM_PBP2"/>
    <property type="match status" value="1"/>
</dbReference>
<evidence type="ECO:0000256" key="8">
    <source>
        <dbReference type="ARBA" id="ARBA00024202"/>
    </source>
</evidence>
<comment type="caution">
    <text evidence="11">The sequence shown here is derived from an EMBL/GenBank/DDBJ whole genome shotgun (WGS) entry which is preliminary data.</text>
</comment>
<evidence type="ECO:0000313" key="12">
    <source>
        <dbReference type="Proteomes" id="UP000838672"/>
    </source>
</evidence>
<gene>
    <name evidence="11" type="primary">sapB</name>
    <name evidence="11" type="ORF">VST7929_01652</name>
</gene>
<evidence type="ECO:0000256" key="9">
    <source>
        <dbReference type="RuleBase" id="RU363032"/>
    </source>
</evidence>
<evidence type="ECO:0000259" key="10">
    <source>
        <dbReference type="PROSITE" id="PS50928"/>
    </source>
</evidence>
<dbReference type="Pfam" id="PF00528">
    <property type="entry name" value="BPD_transp_1"/>
    <property type="match status" value="1"/>
</dbReference>
<feature type="transmembrane region" description="Helical" evidence="9">
    <location>
        <begin position="69"/>
        <end position="92"/>
    </location>
</feature>
<dbReference type="Proteomes" id="UP000838672">
    <property type="component" value="Unassembled WGS sequence"/>
</dbReference>
<feature type="transmembrane region" description="Helical" evidence="9">
    <location>
        <begin position="113"/>
        <end position="139"/>
    </location>
</feature>
<protein>
    <submittedName>
        <fullName evidence="11">Putrescine export system permease protein SapB</fullName>
    </submittedName>
</protein>
<dbReference type="Gene3D" id="1.10.3720.10">
    <property type="entry name" value="MetI-like"/>
    <property type="match status" value="1"/>
</dbReference>
<comment type="similarity">
    <text evidence="8">Belongs to the binding-protein-dependent transport system permease family. OppBC subfamily.</text>
</comment>
<dbReference type="InterPro" id="IPR035906">
    <property type="entry name" value="MetI-like_sf"/>
</dbReference>
<accession>A0ABM8ZTX7</accession>
<evidence type="ECO:0000256" key="6">
    <source>
        <dbReference type="ARBA" id="ARBA00022989"/>
    </source>
</evidence>
<reference evidence="11" key="1">
    <citation type="submission" date="2021-11" db="EMBL/GenBank/DDBJ databases">
        <authorList>
            <person name="Rodrigo-Torres L."/>
            <person name="Arahal R. D."/>
            <person name="Lucena T."/>
        </authorList>
    </citation>
    <scope>NUCLEOTIDE SEQUENCE</scope>
    <source>
        <strain evidence="11">CECT 7929</strain>
    </source>
</reference>
<evidence type="ECO:0000256" key="1">
    <source>
        <dbReference type="ARBA" id="ARBA00004429"/>
    </source>
</evidence>
<dbReference type="PROSITE" id="PS50928">
    <property type="entry name" value="ABC_TM1"/>
    <property type="match status" value="1"/>
</dbReference>
<comment type="subcellular location">
    <subcellularLocation>
        <location evidence="1">Cell inner membrane</location>
        <topology evidence="1">Multi-pass membrane protein</topology>
    </subcellularLocation>
    <subcellularLocation>
        <location evidence="9">Cell membrane</location>
        <topology evidence="9">Multi-pass membrane protein</topology>
    </subcellularLocation>
</comment>